<dbReference type="RefSeq" id="WP_016524876.1">
    <property type="nucleotide sequence ID" value="NZ_KE332518.1"/>
</dbReference>
<keyword evidence="8" id="KW-0408">Iron</keyword>
<evidence type="ECO:0000256" key="4">
    <source>
        <dbReference type="ARBA" id="ARBA00022485"/>
    </source>
</evidence>
<protein>
    <submittedName>
        <fullName evidence="13">KamA family protein</fullName>
    </submittedName>
</protein>
<evidence type="ECO:0000259" key="12">
    <source>
        <dbReference type="PROSITE" id="PS51918"/>
    </source>
</evidence>
<dbReference type="Gene3D" id="3.20.20.70">
    <property type="entry name" value="Aldolase class I"/>
    <property type="match status" value="1"/>
</dbReference>
<comment type="similarity">
    <text evidence="3">Belongs to the radical SAM superfamily. KamA family.</text>
</comment>
<proteinExistence type="inferred from homology"/>
<evidence type="ECO:0000256" key="6">
    <source>
        <dbReference type="ARBA" id="ARBA00022723"/>
    </source>
</evidence>
<evidence type="ECO:0000256" key="7">
    <source>
        <dbReference type="ARBA" id="ARBA00022898"/>
    </source>
</evidence>
<comment type="cofactor">
    <cofactor evidence="1 11">
        <name>pyridoxal 5'-phosphate</name>
        <dbReference type="ChEBI" id="CHEBI:597326"/>
    </cofactor>
</comment>
<evidence type="ECO:0000256" key="1">
    <source>
        <dbReference type="ARBA" id="ARBA00001933"/>
    </source>
</evidence>
<dbReference type="InterPro" id="IPR003739">
    <property type="entry name" value="Lys_aminomutase/Glu_NH3_mut"/>
</dbReference>
<keyword evidence="10" id="KW-0413">Isomerase</keyword>
<dbReference type="PANTHER" id="PTHR30538">
    <property type="entry name" value="LYSINE 2,3-AMINOMUTASE-RELATED"/>
    <property type="match status" value="1"/>
</dbReference>
<evidence type="ECO:0000256" key="3">
    <source>
        <dbReference type="ARBA" id="ARBA00008703"/>
    </source>
</evidence>
<dbReference type="GO" id="GO:0046872">
    <property type="term" value="F:metal ion binding"/>
    <property type="evidence" value="ECO:0007669"/>
    <property type="project" value="UniProtKB-KW"/>
</dbReference>
<keyword evidence="5" id="KW-0949">S-adenosyl-L-methionine</keyword>
<dbReference type="GO" id="GO:0016853">
    <property type="term" value="F:isomerase activity"/>
    <property type="evidence" value="ECO:0007669"/>
    <property type="project" value="UniProtKB-KW"/>
</dbReference>
<keyword evidence="14" id="KW-1185">Reference proteome</keyword>
<keyword evidence="4" id="KW-0004">4Fe-4S</keyword>
<dbReference type="EMBL" id="ATFF01000006">
    <property type="protein sequence ID" value="EPF30265.1"/>
    <property type="molecule type" value="Genomic_DNA"/>
</dbReference>
<comment type="caution">
    <text evidence="13">The sequence shown here is derived from an EMBL/GenBank/DDBJ whole genome shotgun (WGS) entry which is preliminary data.</text>
</comment>
<dbReference type="SFLD" id="SFLDG01070">
    <property type="entry name" value="PLP-dependent"/>
    <property type="match status" value="1"/>
</dbReference>
<dbReference type="STRING" id="1125699.HMPREF9194_00579"/>
<dbReference type="InterPro" id="IPR058240">
    <property type="entry name" value="rSAM_sf"/>
</dbReference>
<evidence type="ECO:0000256" key="2">
    <source>
        <dbReference type="ARBA" id="ARBA00001966"/>
    </source>
</evidence>
<evidence type="ECO:0000256" key="9">
    <source>
        <dbReference type="ARBA" id="ARBA00023014"/>
    </source>
</evidence>
<dbReference type="OrthoDB" id="9768064at2"/>
<dbReference type="SUPFAM" id="SSF102114">
    <property type="entry name" value="Radical SAM enzymes"/>
    <property type="match status" value="1"/>
</dbReference>
<dbReference type="Pfam" id="PF04055">
    <property type="entry name" value="Radical_SAM"/>
    <property type="match status" value="1"/>
</dbReference>
<feature type="domain" description="Radical SAM core" evidence="12">
    <location>
        <begin position="76"/>
        <end position="295"/>
    </location>
</feature>
<keyword evidence="6" id="KW-0479">Metal-binding</keyword>
<evidence type="ECO:0000256" key="10">
    <source>
        <dbReference type="ARBA" id="ARBA00023235"/>
    </source>
</evidence>
<dbReference type="SFLD" id="SFLDS00029">
    <property type="entry name" value="Radical_SAM"/>
    <property type="match status" value="1"/>
</dbReference>
<dbReference type="InterPro" id="IPR013785">
    <property type="entry name" value="Aldolase_TIM"/>
</dbReference>
<name>S3JYG8_TREMA</name>
<dbReference type="AlphaFoldDB" id="S3JYG8"/>
<evidence type="ECO:0000313" key="13">
    <source>
        <dbReference type="EMBL" id="EPF30265.1"/>
    </source>
</evidence>
<dbReference type="GO" id="GO:0051539">
    <property type="term" value="F:4 iron, 4 sulfur cluster binding"/>
    <property type="evidence" value="ECO:0007669"/>
    <property type="project" value="UniProtKB-KW"/>
</dbReference>
<reference evidence="13 14" key="1">
    <citation type="submission" date="2013-04" db="EMBL/GenBank/DDBJ databases">
        <title>The Genome Sequence of Treponema maltophilum ATCC 51939.</title>
        <authorList>
            <consortium name="The Broad Institute Genomics Platform"/>
            <person name="Earl A."/>
            <person name="Ward D."/>
            <person name="Feldgarden M."/>
            <person name="Gevers D."/>
            <person name="Leonetti C."/>
            <person name="Blanton J.M."/>
            <person name="Dewhirst F.E."/>
            <person name="Izard J."/>
            <person name="Walker B."/>
            <person name="Young S."/>
            <person name="Zeng Q."/>
            <person name="Gargeya S."/>
            <person name="Fitzgerald M."/>
            <person name="Haas B."/>
            <person name="Abouelleil A."/>
            <person name="Allen A.W."/>
            <person name="Alvarado L."/>
            <person name="Arachchi H.M."/>
            <person name="Berlin A.M."/>
            <person name="Chapman S.B."/>
            <person name="Gainer-Dewar J."/>
            <person name="Goldberg J."/>
            <person name="Griggs A."/>
            <person name="Gujja S."/>
            <person name="Hansen M."/>
            <person name="Howarth C."/>
            <person name="Imamovic A."/>
            <person name="Ireland A."/>
            <person name="Larimer J."/>
            <person name="McCowan C."/>
            <person name="Murphy C."/>
            <person name="Pearson M."/>
            <person name="Poon T.W."/>
            <person name="Priest M."/>
            <person name="Roberts A."/>
            <person name="Saif S."/>
            <person name="Shea T."/>
            <person name="Sisk P."/>
            <person name="Sykes S."/>
            <person name="Wortman J."/>
            <person name="Nusbaum C."/>
            <person name="Birren B."/>
        </authorList>
    </citation>
    <scope>NUCLEOTIDE SEQUENCE [LARGE SCALE GENOMIC DNA]</scope>
    <source>
        <strain evidence="13 14">ATCC 51939</strain>
    </source>
</reference>
<evidence type="ECO:0000256" key="11">
    <source>
        <dbReference type="PIRSR" id="PIRSR603739-50"/>
    </source>
</evidence>
<dbReference type="PATRIC" id="fig|1125699.3.peg.590"/>
<dbReference type="CDD" id="cd01335">
    <property type="entry name" value="Radical_SAM"/>
    <property type="match status" value="1"/>
</dbReference>
<organism evidence="13 14">
    <name type="scientific">Treponema maltophilum ATCC 51939</name>
    <dbReference type="NCBI Taxonomy" id="1125699"/>
    <lineage>
        <taxon>Bacteria</taxon>
        <taxon>Pseudomonadati</taxon>
        <taxon>Spirochaetota</taxon>
        <taxon>Spirochaetia</taxon>
        <taxon>Spirochaetales</taxon>
        <taxon>Treponemataceae</taxon>
        <taxon>Treponema</taxon>
    </lineage>
</organism>
<evidence type="ECO:0000256" key="8">
    <source>
        <dbReference type="ARBA" id="ARBA00023004"/>
    </source>
</evidence>
<evidence type="ECO:0000313" key="14">
    <source>
        <dbReference type="Proteomes" id="UP000014541"/>
    </source>
</evidence>
<sequence length="345" mass="38161">MTEQISHHWRSVTERLTAAQGVWARHALSALTKQLAASPDEQTVLPYENADPLGASLYMPAASGGKNAGTSNERLIHQYKNRCLFLSTGKCFCRCRYCFRRESSVLDYSFASAQDIGFLCDYIGAHDEVRELLVSGGDPLTGTDRQLETLFSAVRSARKDVLIRVCTRAPVFAPERFTPHLKALLKSFKPLWIIPHINHSAEFSPRFSPESYRVLNDLIDCGLPMQSQTVLLRGVNDNIEALVSLFQGLAEIGIKPGYLFQGDLAPGTSHFRVPIDEGIKLYERLRCELSGLSLPVYAVDIPGGGGKFNLLNLDPAAAGVRAEKTEDAYVFTTERGASYAYPRET</sequence>
<dbReference type="PROSITE" id="PS51918">
    <property type="entry name" value="RADICAL_SAM"/>
    <property type="match status" value="1"/>
</dbReference>
<evidence type="ECO:0000256" key="5">
    <source>
        <dbReference type="ARBA" id="ARBA00022691"/>
    </source>
</evidence>
<dbReference type="HOGENOM" id="CLU_032161_2_0_12"/>
<feature type="modified residue" description="N6-(pyridoxal phosphate)lysine" evidence="11">
    <location>
        <position position="307"/>
    </location>
</feature>
<gene>
    <name evidence="13" type="ORF">HMPREF9194_00579</name>
</gene>
<comment type="cofactor">
    <cofactor evidence="2">
        <name>[4Fe-4S] cluster</name>
        <dbReference type="ChEBI" id="CHEBI:49883"/>
    </cofactor>
</comment>
<dbReference type="eggNOG" id="COG1509">
    <property type="taxonomic scope" value="Bacteria"/>
</dbReference>
<keyword evidence="7 11" id="KW-0663">Pyridoxal phosphate</keyword>
<dbReference type="PANTHER" id="PTHR30538:SF1">
    <property type="entry name" value="L-LYSINE 2,3-AMINOMUTASE"/>
    <property type="match status" value="1"/>
</dbReference>
<keyword evidence="9" id="KW-0411">Iron-sulfur</keyword>
<dbReference type="Proteomes" id="UP000014541">
    <property type="component" value="Unassembled WGS sequence"/>
</dbReference>
<dbReference type="InterPro" id="IPR007197">
    <property type="entry name" value="rSAM"/>
</dbReference>
<accession>S3JYG8</accession>